<dbReference type="GO" id="GO:0016747">
    <property type="term" value="F:acyltransferase activity, transferring groups other than amino-acyl groups"/>
    <property type="evidence" value="ECO:0007669"/>
    <property type="project" value="InterPro"/>
</dbReference>
<keyword evidence="2" id="KW-0808">Transferase</keyword>
<sequence length="147" mass="17446">MLLKRRLAHIKEKDLCFDISRRAYQELIKAQFGEWDDSWQRERFEEKWSSGGFEIVELNEIPIGVVLAKWLEDCRYLAEIQILPEYQGKGFGSHLILEEQELAKARGVELRLQVLKMNRAINLYKRLGFTITGETDTHIQMHWEPNR</sequence>
<evidence type="ECO:0000313" key="3">
    <source>
        <dbReference type="Proteomes" id="UP000524246"/>
    </source>
</evidence>
<evidence type="ECO:0000313" key="2">
    <source>
        <dbReference type="EMBL" id="NMC63104.1"/>
    </source>
</evidence>
<dbReference type="CDD" id="cd04301">
    <property type="entry name" value="NAT_SF"/>
    <property type="match status" value="1"/>
</dbReference>
<dbReference type="Pfam" id="PF00583">
    <property type="entry name" value="Acetyltransf_1"/>
    <property type="match status" value="1"/>
</dbReference>
<name>A0A7X9IKG7_9DELT</name>
<organism evidence="2 3">
    <name type="scientific">SAR324 cluster bacterium</name>
    <dbReference type="NCBI Taxonomy" id="2024889"/>
    <lineage>
        <taxon>Bacteria</taxon>
        <taxon>Deltaproteobacteria</taxon>
        <taxon>SAR324 cluster</taxon>
    </lineage>
</organism>
<dbReference type="PANTHER" id="PTHR43617">
    <property type="entry name" value="L-AMINO ACID N-ACETYLTRANSFERASE"/>
    <property type="match status" value="1"/>
</dbReference>
<dbReference type="InterPro" id="IPR050276">
    <property type="entry name" value="MshD_Acetyltransferase"/>
</dbReference>
<dbReference type="AlphaFoldDB" id="A0A7X9IKG7"/>
<dbReference type="InterPro" id="IPR016181">
    <property type="entry name" value="Acyl_CoA_acyltransferase"/>
</dbReference>
<evidence type="ECO:0000259" key="1">
    <source>
        <dbReference type="PROSITE" id="PS51186"/>
    </source>
</evidence>
<dbReference type="Gene3D" id="3.40.630.30">
    <property type="match status" value="1"/>
</dbReference>
<dbReference type="PROSITE" id="PS51186">
    <property type="entry name" value="GNAT"/>
    <property type="match status" value="1"/>
</dbReference>
<dbReference type="SUPFAM" id="SSF55729">
    <property type="entry name" value="Acyl-CoA N-acyltransferases (Nat)"/>
    <property type="match status" value="1"/>
</dbReference>
<dbReference type="Proteomes" id="UP000524246">
    <property type="component" value="Unassembled WGS sequence"/>
</dbReference>
<protein>
    <submittedName>
        <fullName evidence="2">GNAT family N-acetyltransferase</fullName>
    </submittedName>
</protein>
<comment type="caution">
    <text evidence="2">The sequence shown here is derived from an EMBL/GenBank/DDBJ whole genome shotgun (WGS) entry which is preliminary data.</text>
</comment>
<proteinExistence type="predicted"/>
<accession>A0A7X9IKG7</accession>
<feature type="domain" description="N-acetyltransferase" evidence="1">
    <location>
        <begin position="8"/>
        <end position="147"/>
    </location>
</feature>
<gene>
    <name evidence="2" type="ORF">GYA55_08040</name>
</gene>
<reference evidence="2 3" key="1">
    <citation type="journal article" date="2020" name="Biotechnol. Biofuels">
        <title>New insights from the biogas microbiome by comprehensive genome-resolved metagenomics of nearly 1600 species originating from multiple anaerobic digesters.</title>
        <authorList>
            <person name="Campanaro S."/>
            <person name="Treu L."/>
            <person name="Rodriguez-R L.M."/>
            <person name="Kovalovszki A."/>
            <person name="Ziels R.M."/>
            <person name="Maus I."/>
            <person name="Zhu X."/>
            <person name="Kougias P.G."/>
            <person name="Basile A."/>
            <person name="Luo G."/>
            <person name="Schluter A."/>
            <person name="Konstantinidis K.T."/>
            <person name="Angelidaki I."/>
        </authorList>
    </citation>
    <scope>NUCLEOTIDE SEQUENCE [LARGE SCALE GENOMIC DNA]</scope>
    <source>
        <strain evidence="2">AS27yjCOA_65</strain>
    </source>
</reference>
<dbReference type="InterPro" id="IPR000182">
    <property type="entry name" value="GNAT_dom"/>
</dbReference>
<dbReference type="EMBL" id="JAAZON010000354">
    <property type="protein sequence ID" value="NMC63104.1"/>
    <property type="molecule type" value="Genomic_DNA"/>
</dbReference>